<dbReference type="Proteomes" id="UP001140074">
    <property type="component" value="Unassembled WGS sequence"/>
</dbReference>
<feature type="compositionally biased region" description="Basic residues" evidence="3">
    <location>
        <begin position="75"/>
        <end position="85"/>
    </location>
</feature>
<feature type="transmembrane region" description="Helical" evidence="4">
    <location>
        <begin position="28"/>
        <end position="47"/>
    </location>
</feature>
<feature type="domain" description="Glycoside hydrolase 35 catalytic" evidence="5">
    <location>
        <begin position="154"/>
        <end position="329"/>
    </location>
</feature>
<evidence type="ECO:0000259" key="5">
    <source>
        <dbReference type="Pfam" id="PF01301"/>
    </source>
</evidence>
<dbReference type="SUPFAM" id="SSF51445">
    <property type="entry name" value="(Trans)glycosidases"/>
    <property type="match status" value="1"/>
</dbReference>
<accession>A0A9W8IM07</accession>
<comment type="similarity">
    <text evidence="1 2">Belongs to the glycosyl hydrolase 35 family.</text>
</comment>
<gene>
    <name evidence="6" type="ORF">GGH94_000801</name>
</gene>
<name>A0A9W8IM07_9FUNG</name>
<evidence type="ECO:0000256" key="3">
    <source>
        <dbReference type="SAM" id="MobiDB-lite"/>
    </source>
</evidence>
<dbReference type="InterPro" id="IPR001944">
    <property type="entry name" value="Glycoside_Hdrlase_35"/>
</dbReference>
<sequence length="1223" mass="133026">MAGIILESGVVLVPLACAALYIVISSNMLLFVFATVAATVGFAIYRLRYHYSSGARGDLIVRTKDTGATAAASKTRTKKKAKKSASRAATEPESEHCSGGEFDEIVQDAQRHCDVDDEVVERSGALLAAAVTPEKTKYDMELYGSALSYDHRCFYICGRPTWVLAADFDYWRIPIPPSSGMADQITDTWRRVLLQYKAAGFNAVRIRFHWGFHSPSKGKYDFSGSRDVNQLLLLCEELGVLVIACLGPYIGDDVQGGGYPFWLIQRDHIRLRHLRASGVKIWDDRFAAAEGEWYDQLVSMLVGHEVMTKSVRGRGCIVMVQLENHLGARGALELPLALQDETRLLARMARERVIRAPLATNNLRWPDDFTSLAARTWATVEKKLRSYHVIKGAYHSDISGFTVRDISGLPVDLDVVARVTKGDNAPMAALELYKPSGESAAGSFSRQVEAAISQGLSVLSLPAYFSIGSWGNLDSPLKCRQGDCGYSAVSADGSLSADARSTRLVLHIARAFELQVASSDSVSSRPWITSASQPTVRGVSVSGLSASAVRVRRQWEMAATATTRVPEQQSESMSGEDQLQMTLAAYVDGQGATATTADNELAFLFTLAGAPAITKGHSFALTGTLGPRQRGIFISNLVVGGKSGGLLSLVAASKEIYTRVALDLGVEVWICAEESIQNGQLFFDGECKVTGHAEVEIVDVDHAKDRKFSFVIPKPGPGVATVIGENGATVHVVLLAQNDLDTLVVDYGSFDSEKAQHNGATGAMPAAAWGADGILMADRGSVELAQTRANTTGRIVVVSHMQPQRCAGMRLLEDSTESAYHGHQFIWHYVAETSEQSDDTCTDVSVRGLEKRTTDWNSLPWKLLPTMADLETMDEINLMSWQRDLGTFAYQATDVGFNASHVLHRCQVRLKPQHLTASTIKLQLNVRHRCTVWVNGVNMSGHETFHELSAEPGSLTACIESMRNAGAARGPDRWGGTATYDVTKAINISAADDEDGALNEVVVVIESYGLGTQADGANDARAPRGLLAAYWHGFNLIGEDHDDSEIHDHSHDKRTEQLKIRWEICGVDVTQLQQPYASSGFPDETSQTGWQPTVEHPFASQGWSTRLNVDVNAGVQWWRWQVEPANMCKDEPLYLSISGKVVAYVWVNGLLLAKHRASTKPSSVLLRGGLGSTSQQASVVPDEVVVMMYGWADDADTSAADGNSTVAVELFLNDNHELPALAP</sequence>
<keyword evidence="4" id="KW-1133">Transmembrane helix</keyword>
<dbReference type="GO" id="GO:0005975">
    <property type="term" value="P:carbohydrate metabolic process"/>
    <property type="evidence" value="ECO:0007669"/>
    <property type="project" value="InterPro"/>
</dbReference>
<dbReference type="Gene3D" id="3.20.20.80">
    <property type="entry name" value="Glycosidases"/>
    <property type="match status" value="1"/>
</dbReference>
<dbReference type="Pfam" id="PF01301">
    <property type="entry name" value="Glyco_hydro_35"/>
    <property type="match status" value="1"/>
</dbReference>
<evidence type="ECO:0000256" key="4">
    <source>
        <dbReference type="SAM" id="Phobius"/>
    </source>
</evidence>
<dbReference type="InterPro" id="IPR017853">
    <property type="entry name" value="GH"/>
</dbReference>
<evidence type="ECO:0000256" key="2">
    <source>
        <dbReference type="RuleBase" id="RU003679"/>
    </source>
</evidence>
<keyword evidence="4" id="KW-0812">Transmembrane</keyword>
<dbReference type="PANTHER" id="PTHR23421">
    <property type="entry name" value="BETA-GALACTOSIDASE RELATED"/>
    <property type="match status" value="1"/>
</dbReference>
<dbReference type="InterPro" id="IPR031330">
    <property type="entry name" value="Gly_Hdrlase_35_cat"/>
</dbReference>
<dbReference type="GO" id="GO:0004553">
    <property type="term" value="F:hydrolase activity, hydrolyzing O-glycosyl compounds"/>
    <property type="evidence" value="ECO:0007669"/>
    <property type="project" value="InterPro"/>
</dbReference>
<dbReference type="InterPro" id="IPR008979">
    <property type="entry name" value="Galactose-bd-like_sf"/>
</dbReference>
<dbReference type="AlphaFoldDB" id="A0A9W8IM07"/>
<evidence type="ECO:0000313" key="6">
    <source>
        <dbReference type="EMBL" id="KAJ2867516.1"/>
    </source>
</evidence>
<feature type="region of interest" description="Disordered" evidence="3">
    <location>
        <begin position="71"/>
        <end position="101"/>
    </location>
</feature>
<comment type="caution">
    <text evidence="6">The sequence shown here is derived from an EMBL/GenBank/DDBJ whole genome shotgun (WGS) entry which is preliminary data.</text>
</comment>
<keyword evidence="4" id="KW-0472">Membrane</keyword>
<keyword evidence="7" id="KW-1185">Reference proteome</keyword>
<evidence type="ECO:0000313" key="7">
    <source>
        <dbReference type="Proteomes" id="UP001140074"/>
    </source>
</evidence>
<evidence type="ECO:0000256" key="1">
    <source>
        <dbReference type="ARBA" id="ARBA00009809"/>
    </source>
</evidence>
<dbReference type="Gene3D" id="2.60.120.260">
    <property type="entry name" value="Galactose-binding domain-like"/>
    <property type="match status" value="1"/>
</dbReference>
<dbReference type="SUPFAM" id="SSF49785">
    <property type="entry name" value="Galactose-binding domain-like"/>
    <property type="match status" value="1"/>
</dbReference>
<proteinExistence type="inferred from homology"/>
<organism evidence="6 7">
    <name type="scientific">Coemansia aciculifera</name>
    <dbReference type="NCBI Taxonomy" id="417176"/>
    <lineage>
        <taxon>Eukaryota</taxon>
        <taxon>Fungi</taxon>
        <taxon>Fungi incertae sedis</taxon>
        <taxon>Zoopagomycota</taxon>
        <taxon>Kickxellomycotina</taxon>
        <taxon>Kickxellomycetes</taxon>
        <taxon>Kickxellales</taxon>
        <taxon>Kickxellaceae</taxon>
        <taxon>Coemansia</taxon>
    </lineage>
</organism>
<protein>
    <recommendedName>
        <fullName evidence="5">Glycoside hydrolase 35 catalytic domain-containing protein</fullName>
    </recommendedName>
</protein>
<dbReference type="EMBL" id="JANBUY010000017">
    <property type="protein sequence ID" value="KAJ2867516.1"/>
    <property type="molecule type" value="Genomic_DNA"/>
</dbReference>
<reference evidence="6" key="1">
    <citation type="submission" date="2022-07" db="EMBL/GenBank/DDBJ databases">
        <title>Phylogenomic reconstructions and comparative analyses of Kickxellomycotina fungi.</title>
        <authorList>
            <person name="Reynolds N.K."/>
            <person name="Stajich J.E."/>
            <person name="Barry K."/>
            <person name="Grigoriev I.V."/>
            <person name="Crous P."/>
            <person name="Smith M.E."/>
        </authorList>
    </citation>
    <scope>NUCLEOTIDE SEQUENCE</scope>
    <source>
        <strain evidence="6">RSA 476</strain>
    </source>
</reference>